<keyword evidence="3" id="KW-1185">Reference proteome</keyword>
<dbReference type="RefSeq" id="WP_380071147.1">
    <property type="nucleotide sequence ID" value="NZ_JBHRTO010000001.1"/>
</dbReference>
<feature type="region of interest" description="Disordered" evidence="1">
    <location>
        <begin position="96"/>
        <end position="121"/>
    </location>
</feature>
<evidence type="ECO:0000256" key="1">
    <source>
        <dbReference type="SAM" id="MobiDB-lite"/>
    </source>
</evidence>
<feature type="compositionally biased region" description="Basic and acidic residues" evidence="1">
    <location>
        <begin position="107"/>
        <end position="121"/>
    </location>
</feature>
<name>A0ABV7IVL7_9RHOB</name>
<dbReference type="EMBL" id="JBHRTO010000001">
    <property type="protein sequence ID" value="MFC3179505.1"/>
    <property type="molecule type" value="Genomic_DNA"/>
</dbReference>
<organism evidence="2 3">
    <name type="scientific">Cypionkella sinensis</name>
    <dbReference type="NCBI Taxonomy" id="1756043"/>
    <lineage>
        <taxon>Bacteria</taxon>
        <taxon>Pseudomonadati</taxon>
        <taxon>Pseudomonadota</taxon>
        <taxon>Alphaproteobacteria</taxon>
        <taxon>Rhodobacterales</taxon>
        <taxon>Paracoccaceae</taxon>
        <taxon>Cypionkella</taxon>
    </lineage>
</organism>
<gene>
    <name evidence="2" type="ORF">ACFOGH_00750</name>
</gene>
<proteinExistence type="predicted"/>
<reference evidence="3" key="1">
    <citation type="journal article" date="2019" name="Int. J. Syst. Evol. Microbiol.">
        <title>The Global Catalogue of Microorganisms (GCM) 10K type strain sequencing project: providing services to taxonomists for standard genome sequencing and annotation.</title>
        <authorList>
            <consortium name="The Broad Institute Genomics Platform"/>
            <consortium name="The Broad Institute Genome Sequencing Center for Infectious Disease"/>
            <person name="Wu L."/>
            <person name="Ma J."/>
        </authorList>
    </citation>
    <scope>NUCLEOTIDE SEQUENCE [LARGE SCALE GENOMIC DNA]</scope>
    <source>
        <strain evidence="3">KCTC 52039</strain>
    </source>
</reference>
<sequence length="121" mass="13455">MIAPSEFFARPDSPAPARHIETAFHTTAPPYGFFPAQDLALHTAKLCALSKRASPVDQMLKFSAKRLLNMNFLRHLAMRLLHGSIEHTGIVQVQHLPHVTPNSGTDGLRHPAKTDRSQNKK</sequence>
<dbReference type="Proteomes" id="UP001595547">
    <property type="component" value="Unassembled WGS sequence"/>
</dbReference>
<accession>A0ABV7IVL7</accession>
<evidence type="ECO:0000313" key="2">
    <source>
        <dbReference type="EMBL" id="MFC3179505.1"/>
    </source>
</evidence>
<comment type="caution">
    <text evidence="2">The sequence shown here is derived from an EMBL/GenBank/DDBJ whole genome shotgun (WGS) entry which is preliminary data.</text>
</comment>
<evidence type="ECO:0000313" key="3">
    <source>
        <dbReference type="Proteomes" id="UP001595547"/>
    </source>
</evidence>
<protein>
    <submittedName>
        <fullName evidence="2">Uncharacterized protein</fullName>
    </submittedName>
</protein>